<evidence type="ECO:0000313" key="1">
    <source>
        <dbReference type="EMBL" id="EJP66702.1"/>
    </source>
</evidence>
<reference evidence="1 2" key="1">
    <citation type="journal article" date="2012" name="Sci. Rep.">
        <title>Genomic perspectives on the evolution of fungal entomopathogenicity in Beauveria bassiana.</title>
        <authorList>
            <person name="Xiao G."/>
            <person name="Ying S.H."/>
            <person name="Zheng P."/>
            <person name="Wang Z.L."/>
            <person name="Zhang S."/>
            <person name="Xie X.Q."/>
            <person name="Shang Y."/>
            <person name="St Leger R.J."/>
            <person name="Zhao G.P."/>
            <person name="Wang C."/>
            <person name="Feng M.G."/>
        </authorList>
    </citation>
    <scope>NUCLEOTIDE SEQUENCE [LARGE SCALE GENOMIC DNA]</scope>
    <source>
        <strain evidence="1 2">ARSEF 2860</strain>
    </source>
</reference>
<sequence>MPTEIGKLGSAVADLDNAVWISGEAVQSAISTTTNVESGEAFAIFNTFLEIPEVSGLTVEEIGEIVKGSCFNAYQTIRRQQVIKGRKYTEASMLGKTITKSVEGDEGAEA</sequence>
<dbReference type="HOGENOM" id="CLU_2170607_0_0_1"/>
<dbReference type="RefSeq" id="XP_008597961.1">
    <property type="nucleotide sequence ID" value="XM_008599739.1"/>
</dbReference>
<proteinExistence type="predicted"/>
<dbReference type="Proteomes" id="UP000002762">
    <property type="component" value="Unassembled WGS sequence"/>
</dbReference>
<evidence type="ECO:0000313" key="2">
    <source>
        <dbReference type="Proteomes" id="UP000002762"/>
    </source>
</evidence>
<keyword evidence="2" id="KW-1185">Reference proteome</keyword>
<protein>
    <submittedName>
        <fullName evidence="1">Uncharacterized protein</fullName>
    </submittedName>
</protein>
<accession>J4UNN6</accession>
<organism evidence="1 2">
    <name type="scientific">Beauveria bassiana (strain ARSEF 2860)</name>
    <name type="common">White muscardine disease fungus</name>
    <name type="synonym">Tritirachium shiotae</name>
    <dbReference type="NCBI Taxonomy" id="655819"/>
    <lineage>
        <taxon>Eukaryota</taxon>
        <taxon>Fungi</taxon>
        <taxon>Dikarya</taxon>
        <taxon>Ascomycota</taxon>
        <taxon>Pezizomycotina</taxon>
        <taxon>Sordariomycetes</taxon>
        <taxon>Hypocreomycetidae</taxon>
        <taxon>Hypocreales</taxon>
        <taxon>Cordycipitaceae</taxon>
        <taxon>Beauveria</taxon>
    </lineage>
</organism>
<dbReference type="GeneID" id="19887654"/>
<gene>
    <name evidence="1" type="ORF">BBA_04642</name>
</gene>
<dbReference type="AlphaFoldDB" id="J4UNN6"/>
<dbReference type="EMBL" id="JH725159">
    <property type="protein sequence ID" value="EJP66702.1"/>
    <property type="molecule type" value="Genomic_DNA"/>
</dbReference>
<dbReference type="InParanoid" id="J4UNN6"/>
<name>J4UNN6_BEAB2</name>